<sequence>MELKKSTFVFLFALLTSISAIANSPIWENAKWIWQEEAGPANTWVAFRKEFNLKEIPKNALANIAVDTKYWLWVNGEMVLFEGGLARGAAPNTNYYDEVDLKSYLKKGENTIAILVWYWGRTRKVHDDSGKGGLLFYADFGQQVLKSDDTWKMKVHPAYDPKSGGGGGSANRVNAYNVKFDAQKSLGDWTDNAWYSNNYNDKNWDKPILKGVANGKPWGTLVKRAIPQWNDRGLVDYESLVLKSNKEKINLPFKNTTDSLLVISAKLPFNKQITPYLKVNSKAGKTIVADMENPFNMLKGTFITKDGVQEFESYSWINGHVVEYSIPAGVEVLALKYRWTGVGEMTGNFECSDPYFSRLWWMARNTLYVCARDGFMDCPDRERGLWIGDVADQTGAIFYSLDDAGKQLLKKGIDNTIAYRAGDTIQGLAPGFGAYRGKSSELTGQSLQFIDQVVWQYYYNTGDKKTLENAYPAILKYLKLWEMQSNGLPEHRKGYANWIDWGIDPDQVPVNVILYYMALNATKKMATTLDKEQDLEWLNPRIESIKANFENEYWQGNRYGSKDKVIEERTSALAMISGLAKKEHYNILVDSVLVPVRKSSPHMEWMAEEAIMLTGQYDKGLERMKVRYEEQVNMEWLTTLYEKFLPKLRGTYNHAWNAPNYVLSRYIAGIKPTSVAWKTFEVKPNLAHMTSVKQVVPSVKGDITMEVNKTASKYQLDLISPDKTTATVYIPKEDKAISKILVNGKEIWKKGKLKTKLKNLSLIDEDVDFISFEVEEGTWNFTAVYK</sequence>
<dbReference type="InterPro" id="IPR035398">
    <property type="entry name" value="Bac_rhamnosid_C"/>
</dbReference>
<proteinExistence type="predicted"/>
<evidence type="ECO:0000256" key="1">
    <source>
        <dbReference type="SAM" id="SignalP"/>
    </source>
</evidence>
<keyword evidence="1" id="KW-0732">Signal</keyword>
<dbReference type="InterPro" id="IPR008928">
    <property type="entry name" value="6-hairpin_glycosidase_sf"/>
</dbReference>
<comment type="caution">
    <text evidence="4">The sequence shown here is derived from an EMBL/GenBank/DDBJ whole genome shotgun (WGS) entry which is preliminary data.</text>
</comment>
<dbReference type="InterPro" id="IPR012341">
    <property type="entry name" value="6hp_glycosidase-like_sf"/>
</dbReference>
<dbReference type="Pfam" id="PF17389">
    <property type="entry name" value="Bac_rhamnosid6H"/>
    <property type="match status" value="1"/>
</dbReference>
<dbReference type="RefSeq" id="WP_116524174.1">
    <property type="nucleotide sequence ID" value="NZ_QRDX01000005.1"/>
</dbReference>
<organism evidence="4 5">
    <name type="scientific">Seonamhaeicola aphaedonensis</name>
    <dbReference type="NCBI Taxonomy" id="1461338"/>
    <lineage>
        <taxon>Bacteria</taxon>
        <taxon>Pseudomonadati</taxon>
        <taxon>Bacteroidota</taxon>
        <taxon>Flavobacteriia</taxon>
        <taxon>Flavobacteriales</taxon>
        <taxon>Flavobacteriaceae</taxon>
    </lineage>
</organism>
<feature type="chain" id="PRO_5017634494" evidence="1">
    <location>
        <begin position="23"/>
        <end position="786"/>
    </location>
</feature>
<evidence type="ECO:0000259" key="3">
    <source>
        <dbReference type="Pfam" id="PF17390"/>
    </source>
</evidence>
<dbReference type="InterPro" id="IPR008979">
    <property type="entry name" value="Galactose-bd-like_sf"/>
</dbReference>
<evidence type="ECO:0000313" key="4">
    <source>
        <dbReference type="EMBL" id="RED47803.1"/>
    </source>
</evidence>
<keyword evidence="5" id="KW-1185">Reference proteome</keyword>
<evidence type="ECO:0000259" key="2">
    <source>
        <dbReference type="Pfam" id="PF17389"/>
    </source>
</evidence>
<dbReference type="SUPFAM" id="SSF48208">
    <property type="entry name" value="Six-hairpin glycosidases"/>
    <property type="match status" value="1"/>
</dbReference>
<gene>
    <name evidence="4" type="ORF">DFQ02_10530</name>
</gene>
<feature type="signal peptide" evidence="1">
    <location>
        <begin position="1"/>
        <end position="22"/>
    </location>
</feature>
<name>A0A3D9HEA5_9FLAO</name>
<dbReference type="PANTHER" id="PTHR34987:SF4">
    <property type="entry name" value="ALPHA-L-RHAMNOSIDASE C-TERMINAL DOMAIN-CONTAINING PROTEIN"/>
    <property type="match status" value="1"/>
</dbReference>
<dbReference type="OrthoDB" id="9815108at2"/>
<dbReference type="Gene3D" id="2.60.120.260">
    <property type="entry name" value="Galactose-binding domain-like"/>
    <property type="match status" value="1"/>
</dbReference>
<feature type="domain" description="Alpha-L-rhamnosidase six-hairpin glycosidase" evidence="2">
    <location>
        <begin position="345"/>
        <end position="591"/>
    </location>
</feature>
<dbReference type="Pfam" id="PF17390">
    <property type="entry name" value="Bac_rhamnosid_C"/>
    <property type="match status" value="1"/>
</dbReference>
<evidence type="ECO:0000313" key="5">
    <source>
        <dbReference type="Proteomes" id="UP000256629"/>
    </source>
</evidence>
<feature type="domain" description="Alpha-L-rhamnosidase C-terminal" evidence="3">
    <location>
        <begin position="669"/>
        <end position="738"/>
    </location>
</feature>
<dbReference type="AlphaFoldDB" id="A0A3D9HEA5"/>
<reference evidence="4 5" key="1">
    <citation type="submission" date="2018-07" db="EMBL/GenBank/DDBJ databases">
        <title>Genomic Encyclopedia of Type Strains, Phase III (KMG-III): the genomes of soil and plant-associated and newly described type strains.</title>
        <authorList>
            <person name="Whitman W."/>
        </authorList>
    </citation>
    <scope>NUCLEOTIDE SEQUENCE [LARGE SCALE GENOMIC DNA]</scope>
    <source>
        <strain evidence="4 5">CECT 8487</strain>
    </source>
</reference>
<accession>A0A3D9HEA5</accession>
<dbReference type="Gene3D" id="2.60.420.10">
    <property type="entry name" value="Maltose phosphorylase, domain 3"/>
    <property type="match status" value="1"/>
</dbReference>
<dbReference type="GO" id="GO:0005975">
    <property type="term" value="P:carbohydrate metabolic process"/>
    <property type="evidence" value="ECO:0007669"/>
    <property type="project" value="InterPro"/>
</dbReference>
<dbReference type="EMBL" id="QRDX01000005">
    <property type="protein sequence ID" value="RED47803.1"/>
    <property type="molecule type" value="Genomic_DNA"/>
</dbReference>
<dbReference type="PANTHER" id="PTHR34987">
    <property type="entry name" value="C, PUTATIVE (AFU_ORTHOLOGUE AFUA_3G02880)-RELATED"/>
    <property type="match status" value="1"/>
</dbReference>
<dbReference type="SUPFAM" id="SSF49785">
    <property type="entry name" value="Galactose-binding domain-like"/>
    <property type="match status" value="1"/>
</dbReference>
<dbReference type="Gene3D" id="1.50.10.10">
    <property type="match status" value="1"/>
</dbReference>
<dbReference type="Proteomes" id="UP000256629">
    <property type="component" value="Unassembled WGS sequence"/>
</dbReference>
<protein>
    <submittedName>
        <fullName evidence="4">Alpha-L-rhamnosidase-like protein</fullName>
    </submittedName>
</protein>
<dbReference type="InterPro" id="IPR035396">
    <property type="entry name" value="Bac_rhamnosid6H"/>
</dbReference>